<reference evidence="1 2" key="1">
    <citation type="submission" date="2018-12" db="EMBL/GenBank/DDBJ databases">
        <authorList>
            <person name="Yang Y."/>
        </authorList>
    </citation>
    <scope>NUCLEOTIDE SEQUENCE [LARGE SCALE GENOMIC DNA]</scope>
    <source>
        <strain evidence="1 2">GSF71</strain>
    </source>
</reference>
<name>A0A433J536_9PROT</name>
<proteinExistence type="predicted"/>
<dbReference type="AlphaFoldDB" id="A0A433J536"/>
<protein>
    <submittedName>
        <fullName evidence="1">Uncharacterized protein</fullName>
    </submittedName>
</protein>
<dbReference type="OrthoDB" id="7307474at2"/>
<evidence type="ECO:0000313" key="1">
    <source>
        <dbReference type="EMBL" id="RUQ67568.1"/>
    </source>
</evidence>
<sequence length="67" mass="7262">MMLDTTNPLFDAIETIRGTDVISDEKKAVLVRGIERLRVTQCPTGQPCASCPIRTRCVAAITDLLGS</sequence>
<dbReference type="Proteomes" id="UP000280346">
    <property type="component" value="Unassembled WGS sequence"/>
</dbReference>
<comment type="caution">
    <text evidence="1">The sequence shown here is derived from an EMBL/GenBank/DDBJ whole genome shotgun (WGS) entry which is preliminary data.</text>
</comment>
<evidence type="ECO:0000313" key="2">
    <source>
        <dbReference type="Proteomes" id="UP000280346"/>
    </source>
</evidence>
<keyword evidence="2" id="KW-1185">Reference proteome</keyword>
<gene>
    <name evidence="1" type="ORF">EJ913_20315</name>
</gene>
<dbReference type="EMBL" id="RZIJ01000017">
    <property type="protein sequence ID" value="RUQ67568.1"/>
    <property type="molecule type" value="Genomic_DNA"/>
</dbReference>
<organism evidence="1 2">
    <name type="scientific">Azospirillum doebereinerae</name>
    <dbReference type="NCBI Taxonomy" id="92933"/>
    <lineage>
        <taxon>Bacteria</taxon>
        <taxon>Pseudomonadati</taxon>
        <taxon>Pseudomonadota</taxon>
        <taxon>Alphaproteobacteria</taxon>
        <taxon>Rhodospirillales</taxon>
        <taxon>Azospirillaceae</taxon>
        <taxon>Azospirillum</taxon>
    </lineage>
</organism>
<accession>A0A433J536</accession>
<dbReference type="RefSeq" id="WP_127001269.1">
    <property type="nucleotide sequence ID" value="NZ_CP173190.1"/>
</dbReference>